<dbReference type="EMBL" id="DAATUV010000016">
    <property type="protein sequence ID" value="HAF0196929.1"/>
    <property type="molecule type" value="Genomic_DNA"/>
</dbReference>
<keyword evidence="1" id="KW-0614">Plasmid</keyword>
<dbReference type="EMBL" id="DAANHM010000036">
    <property type="protein sequence ID" value="HAC9896273.1"/>
    <property type="molecule type" value="Genomic_DNA"/>
</dbReference>
<accession>A0A0G3B1G5</accession>
<evidence type="ECO:0000313" key="5">
    <source>
        <dbReference type="EMBL" id="HAD3314464.1"/>
    </source>
</evidence>
<reference evidence="1" key="1">
    <citation type="submission" date="2015-03" db="EMBL/GenBank/DDBJ databases">
        <title>Complete genome sequences of four Salmonella Typhimurium IncHI1 plasmids and their characteristics.</title>
        <authorList>
            <person name="Kubasova T."/>
            <person name="Matiasovicova J."/>
            <person name="Cejkova D."/>
            <person name="Sekelova Z."/>
            <person name="Polansky O."/>
            <person name="Medvecky M."/>
            <person name="Rychlik I."/>
            <person name="Juricova H."/>
        </authorList>
    </citation>
    <scope>NUCLEOTIDE SEQUENCE</scope>
    <source>
        <strain evidence="2">109/9</strain>
        <strain evidence="1">F8475</strain>
        <plasmid evidence="2">p109/9</plasmid>
        <plasmid evidence="1">pF8475</plasmid>
    </source>
</reference>
<reference evidence="3" key="3">
    <citation type="submission" date="2019-08" db="EMBL/GenBank/DDBJ databases">
        <authorList>
            <consortium name="NCBI Pathogen Detection Project"/>
        </authorList>
    </citation>
    <scope>NUCLEOTIDE SEQUENCE</scope>
    <source>
        <strain evidence="6">373DRC</strain>
        <strain evidence="3">D14916</strain>
        <strain evidence="4">I32</strain>
        <strain evidence="5">Typhimurium</strain>
    </source>
</reference>
<sequence length="181" mass="20019">MKTLNIQVNDIAAISALGGSMLADIIAAQYKVIDDTKDASEMAMPCIAYGQIPANIGPGVFINRVYSMDSQSLSVSQRYELFNGLATQAFTFFFQSGWYGAFRVVSFRDNGPAGLLNIGIVHDKVLNEFCDDFPRANVSETGFNCGMTFDQIRMFISDLAYQMPLYNNQDHFVKLAKHLAA</sequence>
<evidence type="ECO:0000313" key="6">
    <source>
        <dbReference type="EMBL" id="HAF0196929.1"/>
    </source>
</evidence>
<evidence type="ECO:0000313" key="2">
    <source>
        <dbReference type="EMBL" id="AKJ20188.1"/>
    </source>
</evidence>
<dbReference type="EMBL" id="DAANGX010000033">
    <property type="protein sequence ID" value="HAC9822396.1"/>
    <property type="molecule type" value="Genomic_DNA"/>
</dbReference>
<geneLocation type="plasmid" evidence="2">
    <name>p109/9</name>
</geneLocation>
<evidence type="ECO:0000313" key="1">
    <source>
        <dbReference type="EMBL" id="AKJ19991.1"/>
    </source>
</evidence>
<dbReference type="RefSeq" id="WP_000854590.1">
    <property type="nucleotide sequence ID" value="NZ_CP051379.1"/>
</dbReference>
<protein>
    <submittedName>
        <fullName evidence="1">Uncharacterized protein</fullName>
    </submittedName>
</protein>
<geneLocation type="plasmid" evidence="1">
    <name>pF8475</name>
</geneLocation>
<accession>A0A713GNU6</accession>
<organism evidence="1">
    <name type="scientific">Salmonella typhimurium</name>
    <dbReference type="NCBI Taxonomy" id="90371"/>
    <lineage>
        <taxon>Bacteria</taxon>
        <taxon>Pseudomonadati</taxon>
        <taxon>Pseudomonadota</taxon>
        <taxon>Gammaproteobacteria</taxon>
        <taxon>Enterobacterales</taxon>
        <taxon>Enterobacteriaceae</taxon>
        <taxon>Salmonella</taxon>
    </lineage>
</organism>
<dbReference type="EMBL" id="KP899804">
    <property type="protein sequence ID" value="AKJ19991.1"/>
    <property type="molecule type" value="Genomic_DNA"/>
</dbReference>
<dbReference type="EMBL" id="DAAOJG010000031">
    <property type="protein sequence ID" value="HAD3314464.1"/>
    <property type="molecule type" value="Genomic_DNA"/>
</dbReference>
<proteinExistence type="predicted"/>
<evidence type="ECO:0000313" key="4">
    <source>
        <dbReference type="EMBL" id="HAC9896273.1"/>
    </source>
</evidence>
<reference evidence="3" key="2">
    <citation type="journal article" date="2018" name="Genome Biol.">
        <title>SKESA: strategic k-mer extension for scrupulous assemblies.</title>
        <authorList>
            <person name="Souvorov A."/>
            <person name="Agarwala R."/>
            <person name="Lipman D.J."/>
        </authorList>
    </citation>
    <scope>NUCLEOTIDE SEQUENCE</scope>
    <source>
        <strain evidence="6">373DRC</strain>
        <strain evidence="3">D14916</strain>
        <strain evidence="4">I32</strain>
        <strain evidence="5">Typhimurium</strain>
    </source>
</reference>
<gene>
    <name evidence="3" type="ORF">G0L07_11535</name>
    <name evidence="4" type="ORF">G0L24_19775</name>
    <name evidence="5" type="ORF">G1O83_23950</name>
    <name evidence="6" type="ORF">GTH89_14550</name>
</gene>
<evidence type="ECO:0000313" key="3">
    <source>
        <dbReference type="EMBL" id="HAC9822396.1"/>
    </source>
</evidence>
<dbReference type="EMBL" id="KP899805">
    <property type="protein sequence ID" value="AKJ20188.1"/>
    <property type="molecule type" value="Genomic_DNA"/>
</dbReference>
<dbReference type="AlphaFoldDB" id="A0A0G3B1G5"/>
<name>A0A0G3B1G5_SALTM</name>